<evidence type="ECO:0000256" key="2">
    <source>
        <dbReference type="SAM" id="Phobius"/>
    </source>
</evidence>
<name>A0A9W8YRJ0_9PEZI</name>
<accession>A0A9W8YRJ0</accession>
<dbReference type="OrthoDB" id="5386093at2759"/>
<keyword evidence="2" id="KW-1133">Transmembrane helix</keyword>
<sequence>MFPKDMFLRLPTPTALLILSNIVTLTSAHVPRQTPTTIPHRPLNVANYPPLPAPTSPPLDLHALNEFLRRQDTNTVCGYINGDASSAATCSAGSHCVKDADANVIGCCPNGVDTCSSGVYTGCVDANSGVQTEVNPYVFTCTQGNVCYSNMFEGGYSQFGCGTATDLAATVLASASGVPSAIVLTTADVSLTQSPSSLATPTTLGTASGSSTSATASPSSATSETTGTLTTITIPSPATTTEPSSLTESASTGSSSSTSSTGVTPTAAPGTSTGSDGGSNHTGAIVGGSIGGLAALVGIAAVAAYFYRRRLSGNSRQGPGPRPGDTQYISPMSGGAAFAPLGSNSDSHSGQSATVRGKTITHITGGPGQNSLWHNEGDMTDYQFLENHPGTAWAPAGAAAAAAGAGGYRGAYASPHDSGDDEVPLRHGSPEIEDFTQGFHDALSRIGEEDEEDMRDEVNGAGMSGNNQGTGDLGESSRPLWLQSRRQSRNLMWT</sequence>
<feature type="chain" id="PRO_5040870550" evidence="3">
    <location>
        <begin position="29"/>
        <end position="494"/>
    </location>
</feature>
<protein>
    <submittedName>
        <fullName evidence="4">Uncharacterized protein</fullName>
    </submittedName>
</protein>
<keyword evidence="3" id="KW-0732">Signal</keyword>
<feature type="region of interest" description="Disordered" evidence="1">
    <location>
        <begin position="449"/>
        <end position="494"/>
    </location>
</feature>
<reference evidence="4" key="1">
    <citation type="submission" date="2022-10" db="EMBL/GenBank/DDBJ databases">
        <title>Tapping the CABI collections for fungal endophytes: first genome assemblies for Collariella, Neodidymelliopsis, Ascochyta clinopodiicola, Didymella pomorum, Didymosphaeria variabile, Neocosmospora piperis and Neocucurbitaria cava.</title>
        <authorList>
            <person name="Hill R."/>
        </authorList>
    </citation>
    <scope>NUCLEOTIDE SEQUENCE</scope>
    <source>
        <strain evidence="4">IMI 355082</strain>
    </source>
</reference>
<evidence type="ECO:0000256" key="1">
    <source>
        <dbReference type="SAM" id="MobiDB-lite"/>
    </source>
</evidence>
<evidence type="ECO:0000256" key="3">
    <source>
        <dbReference type="SAM" id="SignalP"/>
    </source>
</evidence>
<dbReference type="AlphaFoldDB" id="A0A9W8YRJ0"/>
<dbReference type="Proteomes" id="UP001140453">
    <property type="component" value="Unassembled WGS sequence"/>
</dbReference>
<organism evidence="4 5">
    <name type="scientific">Gnomoniopsis smithogilvyi</name>
    <dbReference type="NCBI Taxonomy" id="1191159"/>
    <lineage>
        <taxon>Eukaryota</taxon>
        <taxon>Fungi</taxon>
        <taxon>Dikarya</taxon>
        <taxon>Ascomycota</taxon>
        <taxon>Pezizomycotina</taxon>
        <taxon>Sordariomycetes</taxon>
        <taxon>Sordariomycetidae</taxon>
        <taxon>Diaporthales</taxon>
        <taxon>Gnomoniaceae</taxon>
        <taxon>Gnomoniopsis</taxon>
    </lineage>
</organism>
<feature type="compositionally biased region" description="Low complexity" evidence="1">
    <location>
        <begin position="194"/>
        <end position="269"/>
    </location>
</feature>
<comment type="caution">
    <text evidence="4">The sequence shown here is derived from an EMBL/GenBank/DDBJ whole genome shotgun (WGS) entry which is preliminary data.</text>
</comment>
<feature type="transmembrane region" description="Helical" evidence="2">
    <location>
        <begin position="285"/>
        <end position="307"/>
    </location>
</feature>
<keyword evidence="2" id="KW-0812">Transmembrane</keyword>
<feature type="compositionally biased region" description="Polar residues" evidence="1">
    <location>
        <begin position="270"/>
        <end position="279"/>
    </location>
</feature>
<keyword evidence="5" id="KW-1185">Reference proteome</keyword>
<feature type="region of interest" description="Disordered" evidence="1">
    <location>
        <begin position="194"/>
        <end position="279"/>
    </location>
</feature>
<dbReference type="CDD" id="cd12087">
    <property type="entry name" value="TM_EGFR-like"/>
    <property type="match status" value="1"/>
</dbReference>
<feature type="region of interest" description="Disordered" evidence="1">
    <location>
        <begin position="312"/>
        <end position="354"/>
    </location>
</feature>
<gene>
    <name evidence="4" type="ORF">N0V93_007532</name>
</gene>
<keyword evidence="2" id="KW-0472">Membrane</keyword>
<feature type="signal peptide" evidence="3">
    <location>
        <begin position="1"/>
        <end position="28"/>
    </location>
</feature>
<evidence type="ECO:0000313" key="5">
    <source>
        <dbReference type="Proteomes" id="UP001140453"/>
    </source>
</evidence>
<feature type="compositionally biased region" description="Polar residues" evidence="1">
    <location>
        <begin position="342"/>
        <end position="354"/>
    </location>
</feature>
<evidence type="ECO:0000313" key="4">
    <source>
        <dbReference type="EMBL" id="KAJ4390059.1"/>
    </source>
</evidence>
<proteinExistence type="predicted"/>
<dbReference type="EMBL" id="JAPEVB010000004">
    <property type="protein sequence ID" value="KAJ4390059.1"/>
    <property type="molecule type" value="Genomic_DNA"/>
</dbReference>